<dbReference type="InterPro" id="IPR002477">
    <property type="entry name" value="Peptidoglycan-bd-like"/>
</dbReference>
<dbReference type="PANTHER" id="PTHR41533:SF2">
    <property type="entry name" value="BLR7131 PROTEIN"/>
    <property type="match status" value="1"/>
</dbReference>
<dbReference type="InterPro" id="IPR036366">
    <property type="entry name" value="PGBDSf"/>
</dbReference>
<dbReference type="Pfam" id="PF01471">
    <property type="entry name" value="PG_binding_1"/>
    <property type="match status" value="1"/>
</dbReference>
<evidence type="ECO:0000259" key="8">
    <source>
        <dbReference type="PROSITE" id="PS52029"/>
    </source>
</evidence>
<feature type="active site" description="Proton donor/acceptor" evidence="7">
    <location>
        <position position="377"/>
    </location>
</feature>
<evidence type="ECO:0000256" key="6">
    <source>
        <dbReference type="ARBA" id="ARBA00023316"/>
    </source>
</evidence>
<proteinExistence type="inferred from homology"/>
<comment type="pathway">
    <text evidence="1 7">Cell wall biogenesis; peptidoglycan biosynthesis.</text>
</comment>
<dbReference type="Pfam" id="PF03734">
    <property type="entry name" value="YkuD"/>
    <property type="match status" value="1"/>
</dbReference>
<dbReference type="Gene3D" id="1.10.101.10">
    <property type="entry name" value="PGBD-like superfamily/PGBD"/>
    <property type="match status" value="1"/>
</dbReference>
<keyword evidence="6 7" id="KW-0961">Cell wall biogenesis/degradation</keyword>
<evidence type="ECO:0000256" key="5">
    <source>
        <dbReference type="ARBA" id="ARBA00022984"/>
    </source>
</evidence>
<feature type="active site" description="Nucleophile" evidence="7">
    <location>
        <position position="396"/>
    </location>
</feature>
<evidence type="ECO:0000256" key="3">
    <source>
        <dbReference type="ARBA" id="ARBA00022679"/>
    </source>
</evidence>
<evidence type="ECO:0000256" key="1">
    <source>
        <dbReference type="ARBA" id="ARBA00004752"/>
    </source>
</evidence>
<organism evidence="9 10">
    <name type="scientific">Sphingomonas qilianensis</name>
    <dbReference type="NCBI Taxonomy" id="1736690"/>
    <lineage>
        <taxon>Bacteria</taxon>
        <taxon>Pseudomonadati</taxon>
        <taxon>Pseudomonadota</taxon>
        <taxon>Alphaproteobacteria</taxon>
        <taxon>Sphingomonadales</taxon>
        <taxon>Sphingomonadaceae</taxon>
        <taxon>Sphingomonas</taxon>
    </lineage>
</organism>
<dbReference type="PROSITE" id="PS52029">
    <property type="entry name" value="LD_TPASE"/>
    <property type="match status" value="1"/>
</dbReference>
<keyword evidence="10" id="KW-1185">Reference proteome</keyword>
<evidence type="ECO:0000256" key="4">
    <source>
        <dbReference type="ARBA" id="ARBA00022960"/>
    </source>
</evidence>
<dbReference type="InterPro" id="IPR038063">
    <property type="entry name" value="Transpep_catalytic_dom"/>
</dbReference>
<dbReference type="InterPro" id="IPR052905">
    <property type="entry name" value="LD-transpeptidase_YkuD-like"/>
</dbReference>
<dbReference type="CDD" id="cd16913">
    <property type="entry name" value="YkuD_like"/>
    <property type="match status" value="1"/>
</dbReference>
<protein>
    <submittedName>
        <fullName evidence="9">L,D-transpeptidase family protein</fullName>
    </submittedName>
</protein>
<feature type="domain" description="L,D-TPase catalytic" evidence="8">
    <location>
        <begin position="270"/>
        <end position="418"/>
    </location>
</feature>
<dbReference type="Proteomes" id="UP001404104">
    <property type="component" value="Unassembled WGS sequence"/>
</dbReference>
<sequence>MPSTISQQGMMRDRLWLIAVLLTAVVVPIFAPSRAAVAAVPQDASVWNAASVAALQTALADRAHHGLDHIDFLPAGNNPPDAALNDAALRYARALAHGVIDPATLHDPFTLARAESDLEPALHAALSRGTLLEWLSSLAPYDAEYEQLSLSYRQVAAQPNTAEALIGAGLLNVGGADARLPAIIAQLIRRGLLPGDYPGQPASPGDRPLRYTEQIADAVKALQTEFGLAADGVIGPDTLGILNRGASDRARALAVALERRRWLSRKPPATRIDVNTAAALLYYYRDDTLVDTRRVVVGKTGTETPPLQSPIYRLVANPTWTVPKSIQNGELANVGADYFESHNMALRGGWIVQGSGPDNALGLVKFDMYNQHAIYLHDTSAPELFDRSQRHRSHGCVRVEDALGFAQLLAEDQGITEAWQAARADGGQQFVALTKPIPVRLLYHNAFVGDDGRLAYRTDPYGWNGPIAQKLGLPARVEPHSQQDEGDLAP</sequence>
<dbReference type="SUPFAM" id="SSF47090">
    <property type="entry name" value="PGBD-like"/>
    <property type="match status" value="1"/>
</dbReference>
<keyword evidence="5 7" id="KW-0573">Peptidoglycan synthesis</keyword>
<dbReference type="RefSeq" id="WP_345864932.1">
    <property type="nucleotide sequence ID" value="NZ_JBDIMF010000004.1"/>
</dbReference>
<dbReference type="SUPFAM" id="SSF141523">
    <property type="entry name" value="L,D-transpeptidase catalytic domain-like"/>
    <property type="match status" value="1"/>
</dbReference>
<dbReference type="EMBL" id="JBDIMF010000004">
    <property type="protein sequence ID" value="MEN2786943.1"/>
    <property type="molecule type" value="Genomic_DNA"/>
</dbReference>
<evidence type="ECO:0000313" key="10">
    <source>
        <dbReference type="Proteomes" id="UP001404104"/>
    </source>
</evidence>
<dbReference type="Pfam" id="PF20142">
    <property type="entry name" value="Scaffold"/>
    <property type="match status" value="1"/>
</dbReference>
<dbReference type="InterPro" id="IPR005490">
    <property type="entry name" value="LD_TPept_cat_dom"/>
</dbReference>
<dbReference type="InterPro" id="IPR036365">
    <property type="entry name" value="PGBD-like_sf"/>
</dbReference>
<gene>
    <name evidence="9" type="ORF">ABC969_10990</name>
</gene>
<dbReference type="Gene3D" id="2.40.440.10">
    <property type="entry name" value="L,D-transpeptidase catalytic domain-like"/>
    <property type="match status" value="1"/>
</dbReference>
<evidence type="ECO:0000313" key="9">
    <source>
        <dbReference type="EMBL" id="MEN2786943.1"/>
    </source>
</evidence>
<keyword evidence="3" id="KW-0808">Transferase</keyword>
<keyword evidence="4 7" id="KW-0133">Cell shape</keyword>
<dbReference type="PANTHER" id="PTHR41533">
    <property type="entry name" value="L,D-TRANSPEPTIDASE HI_1667-RELATED"/>
    <property type="match status" value="1"/>
</dbReference>
<comment type="caution">
    <text evidence="9">The sequence shown here is derived from an EMBL/GenBank/DDBJ whole genome shotgun (WGS) entry which is preliminary data.</text>
</comment>
<comment type="similarity">
    <text evidence="2">Belongs to the YkuD family.</text>
</comment>
<evidence type="ECO:0000256" key="7">
    <source>
        <dbReference type="PROSITE-ProRule" id="PRU01373"/>
    </source>
</evidence>
<reference evidence="9 10" key="1">
    <citation type="submission" date="2024-05" db="EMBL/GenBank/DDBJ databases">
        <authorList>
            <person name="Liu Q."/>
            <person name="Xin Y.-H."/>
        </authorList>
    </citation>
    <scope>NUCLEOTIDE SEQUENCE [LARGE SCALE GENOMIC DNA]</scope>
    <source>
        <strain evidence="9 10">CGMCC 1.15349</strain>
    </source>
</reference>
<name>A0ABU9XSX7_9SPHN</name>
<dbReference type="InterPro" id="IPR045380">
    <property type="entry name" value="LD_TPept_scaffold_dom"/>
</dbReference>
<accession>A0ABU9XSX7</accession>
<evidence type="ECO:0000256" key="2">
    <source>
        <dbReference type="ARBA" id="ARBA00005992"/>
    </source>
</evidence>